<reference evidence="3" key="1">
    <citation type="submission" date="2020-02" db="EMBL/GenBank/DDBJ databases">
        <authorList>
            <person name="Meier V. D."/>
        </authorList>
    </citation>
    <scope>NUCLEOTIDE SEQUENCE</scope>
    <source>
        <strain evidence="3">AVDCRST_MAG43</strain>
    </source>
</reference>
<evidence type="ECO:0000259" key="2">
    <source>
        <dbReference type="Pfam" id="PF08241"/>
    </source>
</evidence>
<dbReference type="CDD" id="cd02440">
    <property type="entry name" value="AdoMet_MTases"/>
    <property type="match status" value="1"/>
</dbReference>
<dbReference type="InterPro" id="IPR013216">
    <property type="entry name" value="Methyltransf_11"/>
</dbReference>
<dbReference type="GO" id="GO:0008757">
    <property type="term" value="F:S-adenosylmethionine-dependent methyltransferase activity"/>
    <property type="evidence" value="ECO:0007669"/>
    <property type="project" value="InterPro"/>
</dbReference>
<dbReference type="PANTHER" id="PTHR42912">
    <property type="entry name" value="METHYLTRANSFERASE"/>
    <property type="match status" value="1"/>
</dbReference>
<evidence type="ECO:0000313" key="3">
    <source>
        <dbReference type="EMBL" id="CAA9555973.1"/>
    </source>
</evidence>
<dbReference type="InterPro" id="IPR050508">
    <property type="entry name" value="Methyltransf_Superfamily"/>
</dbReference>
<feature type="region of interest" description="Disordered" evidence="1">
    <location>
        <begin position="1"/>
        <end position="22"/>
    </location>
</feature>
<dbReference type="InterPro" id="IPR029063">
    <property type="entry name" value="SAM-dependent_MTases_sf"/>
</dbReference>
<feature type="domain" description="Methyltransferase type 11" evidence="2">
    <location>
        <begin position="109"/>
        <end position="203"/>
    </location>
</feature>
<name>A0A6J4UNF4_9BACT</name>
<dbReference type="SUPFAM" id="SSF53335">
    <property type="entry name" value="S-adenosyl-L-methionine-dependent methyltransferases"/>
    <property type="match status" value="1"/>
</dbReference>
<dbReference type="Gene3D" id="3.40.50.150">
    <property type="entry name" value="Vaccinia Virus protein VP39"/>
    <property type="match status" value="1"/>
</dbReference>
<protein>
    <recommendedName>
        <fullName evidence="2">Methyltransferase type 11 domain-containing protein</fullName>
    </recommendedName>
</protein>
<feature type="compositionally biased region" description="Basic and acidic residues" evidence="1">
    <location>
        <begin position="8"/>
        <end position="19"/>
    </location>
</feature>
<gene>
    <name evidence="3" type="ORF">AVDCRST_MAG43-1473</name>
</gene>
<dbReference type="EMBL" id="CADCWI010000076">
    <property type="protein sequence ID" value="CAA9555973.1"/>
    <property type="molecule type" value="Genomic_DNA"/>
</dbReference>
<organism evidence="3">
    <name type="scientific">uncultured Thermomicrobiales bacterium</name>
    <dbReference type="NCBI Taxonomy" id="1645740"/>
    <lineage>
        <taxon>Bacteria</taxon>
        <taxon>Pseudomonadati</taxon>
        <taxon>Thermomicrobiota</taxon>
        <taxon>Thermomicrobia</taxon>
        <taxon>Thermomicrobiales</taxon>
        <taxon>environmental samples</taxon>
    </lineage>
</organism>
<proteinExistence type="predicted"/>
<sequence length="297" mass="32454">MSDQKQGVIDHPDGARETHGSGALDVAPLAGAIDEHLLASSSIAVTPVAPSETATAPAKAQPEVFDPSQTDFDTVADAYDDSLPHHVMDHYLDKRAEFIRRHVAPGRTVDVGCGTGVLAARLSDDGYDVTGVDPFRGMLKYLKQRRPGIDAVHAFGQHLPFADDTFDLSYCVAVMHHVADPAAVRETVLEMTRVTKPGGHILIWDHNPRNPYWPILMKRVPQDTGAERLIPEREFLDALHAGGARPIVVQPHSLIPDFAPRRLMPLAIATESIVERAPLLNRLCAHNVILAVKTIQR</sequence>
<dbReference type="Pfam" id="PF08241">
    <property type="entry name" value="Methyltransf_11"/>
    <property type="match status" value="1"/>
</dbReference>
<accession>A0A6J4UNF4</accession>
<evidence type="ECO:0000256" key="1">
    <source>
        <dbReference type="SAM" id="MobiDB-lite"/>
    </source>
</evidence>
<dbReference type="AlphaFoldDB" id="A0A6J4UNF4"/>